<keyword evidence="1 2" id="KW-0732">Signal</keyword>
<name>A0A4R6MQG0_9BURK</name>
<evidence type="ECO:0000313" key="4">
    <source>
        <dbReference type="Proteomes" id="UP000295357"/>
    </source>
</evidence>
<dbReference type="InterPro" id="IPR020240">
    <property type="entry name" value="UPF0412_YaaI"/>
</dbReference>
<comment type="caution">
    <text evidence="3">The sequence shown here is derived from an EMBL/GenBank/DDBJ whole genome shotgun (WGS) entry which is preliminary data.</text>
</comment>
<dbReference type="Proteomes" id="UP000295357">
    <property type="component" value="Unassembled WGS sequence"/>
</dbReference>
<reference evidence="3 4" key="1">
    <citation type="submission" date="2019-03" db="EMBL/GenBank/DDBJ databases">
        <title>Genomic Encyclopedia of Type Strains, Phase IV (KMG-IV): sequencing the most valuable type-strain genomes for metagenomic binning, comparative biology and taxonomic classification.</title>
        <authorList>
            <person name="Goeker M."/>
        </authorList>
    </citation>
    <scope>NUCLEOTIDE SEQUENCE [LARGE SCALE GENOMIC DNA]</scope>
    <source>
        <strain evidence="3 4">DSM 25082</strain>
    </source>
</reference>
<gene>
    <name evidence="3" type="ORF">DFR39_1147</name>
</gene>
<feature type="signal peptide" evidence="2">
    <location>
        <begin position="1"/>
        <end position="36"/>
    </location>
</feature>
<evidence type="ECO:0000313" key="3">
    <source>
        <dbReference type="EMBL" id="TDP04518.1"/>
    </source>
</evidence>
<dbReference type="RefSeq" id="WP_133605482.1">
    <property type="nucleotide sequence ID" value="NZ_JAUFPJ010000012.1"/>
</dbReference>
<dbReference type="AlphaFoldDB" id="A0A4R6MQG0"/>
<sequence>MPQRVSAPGATMGGPTRRHCLLGLSAGLLLPLGAWADDDDEGFRIGGRPGRGWRKLAETQARRAVDRDEIRVRADRAYSAIRLRVFNAPVEMLNLRIRFRNGETREIEVRQFIERGGATRIIDLPGERRFIDSIIFWYKTPLGAKERATVQVWARG</sequence>
<dbReference type="OrthoDB" id="7573906at2"/>
<feature type="chain" id="PRO_5020335064" evidence="2">
    <location>
        <begin position="37"/>
        <end position="156"/>
    </location>
</feature>
<proteinExistence type="predicted"/>
<evidence type="ECO:0000256" key="1">
    <source>
        <dbReference type="ARBA" id="ARBA00022729"/>
    </source>
</evidence>
<dbReference type="EMBL" id="SNXE01000014">
    <property type="protein sequence ID" value="TDP04518.1"/>
    <property type="molecule type" value="Genomic_DNA"/>
</dbReference>
<organism evidence="3 4">
    <name type="scientific">Roseateles asaccharophilus</name>
    <dbReference type="NCBI Taxonomy" id="582607"/>
    <lineage>
        <taxon>Bacteria</taxon>
        <taxon>Pseudomonadati</taxon>
        <taxon>Pseudomonadota</taxon>
        <taxon>Betaproteobacteria</taxon>
        <taxon>Burkholderiales</taxon>
        <taxon>Sphaerotilaceae</taxon>
        <taxon>Roseateles</taxon>
    </lineage>
</organism>
<keyword evidence="4" id="KW-1185">Reference proteome</keyword>
<accession>A0A4R6MQG0</accession>
<evidence type="ECO:0000256" key="2">
    <source>
        <dbReference type="SAM" id="SignalP"/>
    </source>
</evidence>
<protein>
    <submittedName>
        <fullName evidence="3">Uncharacterized protein</fullName>
    </submittedName>
</protein>
<dbReference type="Pfam" id="PF10807">
    <property type="entry name" value="DUF2541"/>
    <property type="match status" value="1"/>
</dbReference>